<evidence type="ECO:0000313" key="10">
    <source>
        <dbReference type="Proteomes" id="UP000824037"/>
    </source>
</evidence>
<reference evidence="9" key="1">
    <citation type="journal article" date="2021" name="PeerJ">
        <title>Extensive microbial diversity within the chicken gut microbiome revealed by metagenomics and culture.</title>
        <authorList>
            <person name="Gilroy R."/>
            <person name="Ravi A."/>
            <person name="Getino M."/>
            <person name="Pursley I."/>
            <person name="Horton D.L."/>
            <person name="Alikhan N.F."/>
            <person name="Baker D."/>
            <person name="Gharbi K."/>
            <person name="Hall N."/>
            <person name="Watson M."/>
            <person name="Adriaenssens E.M."/>
            <person name="Foster-Nyarko E."/>
            <person name="Jarju S."/>
            <person name="Secka A."/>
            <person name="Antonio M."/>
            <person name="Oren A."/>
            <person name="Chaudhuri R.R."/>
            <person name="La Ragione R."/>
            <person name="Hildebrand F."/>
            <person name="Pallen M.J."/>
        </authorList>
    </citation>
    <scope>NUCLEOTIDE SEQUENCE</scope>
    <source>
        <strain evidence="9">ChiGjej4B4-7305</strain>
    </source>
</reference>
<evidence type="ECO:0000256" key="7">
    <source>
        <dbReference type="SAM" id="Phobius"/>
    </source>
</evidence>
<name>A0A9D2EGG6_9MICO</name>
<feature type="transmembrane region" description="Helical" evidence="7">
    <location>
        <begin position="165"/>
        <end position="185"/>
    </location>
</feature>
<dbReference type="InterPro" id="IPR020846">
    <property type="entry name" value="MFS_dom"/>
</dbReference>
<dbReference type="EMBL" id="DXBY01000244">
    <property type="protein sequence ID" value="HIZ36915.1"/>
    <property type="molecule type" value="Genomic_DNA"/>
</dbReference>
<comment type="subcellular location">
    <subcellularLocation>
        <location evidence="1">Cell membrane</location>
        <topology evidence="1">Multi-pass membrane protein</topology>
    </subcellularLocation>
</comment>
<dbReference type="PROSITE" id="PS50850">
    <property type="entry name" value="MFS"/>
    <property type="match status" value="1"/>
</dbReference>
<organism evidence="9 10">
    <name type="scientific">Candidatus Ruania gallistercoris</name>
    <dbReference type="NCBI Taxonomy" id="2838746"/>
    <lineage>
        <taxon>Bacteria</taxon>
        <taxon>Bacillati</taxon>
        <taxon>Actinomycetota</taxon>
        <taxon>Actinomycetes</taxon>
        <taxon>Micrococcales</taxon>
        <taxon>Ruaniaceae</taxon>
        <taxon>Ruania</taxon>
    </lineage>
</organism>
<keyword evidence="2" id="KW-0813">Transport</keyword>
<reference evidence="9" key="2">
    <citation type="submission" date="2021-04" db="EMBL/GenBank/DDBJ databases">
        <authorList>
            <person name="Gilroy R."/>
        </authorList>
    </citation>
    <scope>NUCLEOTIDE SEQUENCE</scope>
    <source>
        <strain evidence="9">ChiGjej4B4-7305</strain>
    </source>
</reference>
<feature type="domain" description="Major facilitator superfamily (MFS) profile" evidence="8">
    <location>
        <begin position="10"/>
        <end position="462"/>
    </location>
</feature>
<dbReference type="Gene3D" id="1.20.1720.10">
    <property type="entry name" value="Multidrug resistance protein D"/>
    <property type="match status" value="1"/>
</dbReference>
<dbReference type="InterPro" id="IPR036259">
    <property type="entry name" value="MFS_trans_sf"/>
</dbReference>
<evidence type="ECO:0000256" key="6">
    <source>
        <dbReference type="ARBA" id="ARBA00023136"/>
    </source>
</evidence>
<dbReference type="SUPFAM" id="SSF103473">
    <property type="entry name" value="MFS general substrate transporter"/>
    <property type="match status" value="1"/>
</dbReference>
<dbReference type="GO" id="GO:0005886">
    <property type="term" value="C:plasma membrane"/>
    <property type="evidence" value="ECO:0007669"/>
    <property type="project" value="UniProtKB-SubCell"/>
</dbReference>
<evidence type="ECO:0000256" key="4">
    <source>
        <dbReference type="ARBA" id="ARBA00022692"/>
    </source>
</evidence>
<feature type="transmembrane region" description="Helical" evidence="7">
    <location>
        <begin position="355"/>
        <end position="375"/>
    </location>
</feature>
<keyword evidence="4 7" id="KW-0812">Transmembrane</keyword>
<feature type="transmembrane region" description="Helical" evidence="7">
    <location>
        <begin position="76"/>
        <end position="99"/>
    </location>
</feature>
<dbReference type="Gene3D" id="1.20.1250.20">
    <property type="entry name" value="MFS general substrate transporter like domains"/>
    <property type="match status" value="1"/>
</dbReference>
<dbReference type="AlphaFoldDB" id="A0A9D2EGG6"/>
<protein>
    <submittedName>
        <fullName evidence="9">MFS transporter</fullName>
    </submittedName>
</protein>
<feature type="transmembrane region" description="Helical" evidence="7">
    <location>
        <begin position="133"/>
        <end position="153"/>
    </location>
</feature>
<evidence type="ECO:0000256" key="1">
    <source>
        <dbReference type="ARBA" id="ARBA00004651"/>
    </source>
</evidence>
<evidence type="ECO:0000256" key="5">
    <source>
        <dbReference type="ARBA" id="ARBA00022989"/>
    </source>
</evidence>
<dbReference type="Proteomes" id="UP000824037">
    <property type="component" value="Unassembled WGS sequence"/>
</dbReference>
<proteinExistence type="predicted"/>
<feature type="transmembrane region" description="Helical" evidence="7">
    <location>
        <begin position="433"/>
        <end position="455"/>
    </location>
</feature>
<feature type="transmembrane region" description="Helical" evidence="7">
    <location>
        <begin position="105"/>
        <end position="126"/>
    </location>
</feature>
<feature type="transmembrane region" description="Helical" evidence="7">
    <location>
        <begin position="197"/>
        <end position="215"/>
    </location>
</feature>
<gene>
    <name evidence="9" type="ORF">H9815_14175</name>
</gene>
<evidence type="ECO:0000256" key="3">
    <source>
        <dbReference type="ARBA" id="ARBA00022475"/>
    </source>
</evidence>
<feature type="transmembrane region" description="Helical" evidence="7">
    <location>
        <begin position="227"/>
        <end position="244"/>
    </location>
</feature>
<feature type="transmembrane region" description="Helical" evidence="7">
    <location>
        <begin position="43"/>
        <end position="64"/>
    </location>
</feature>
<keyword evidence="5 7" id="KW-1133">Transmembrane helix</keyword>
<keyword evidence="3" id="KW-1003">Cell membrane</keyword>
<sequence>MSSPPTLRRLLVVLVPAMMVVPISSDMVSLVLPAIAADFEASTAAAAWVVTGFLLACGIGIPLYGRMTDGVSLRRLFVVALAVYAAGSLIGALAPVLPVLVAGRIIAGAGGAAIPVLTIVAATRLLPRPQVALGVGFIAAAGGLGAALGPAVGGGLGQWFGWRSMFWLMASVAITLISAVARTIPHSRPSAAQRLDLPGGTLLGVGIGLLLFGVTRADGAHGFSAPASWLSLVLGAVALVLVAVRSHTTTDPFIPPALFRHRGYLAAVGVIFLGMLVNLTTLVLVPLLVIEVNGLSPGEGSIVMIPGGIALAGTSVLAGRLASRSVDPAGLTVLGLGLIAVAMLVLSAVAGRTPVLAAIAVSILGAGFAFVVTLSTHAVSQVLPPPVVGSGIGLFQSAQFVGAGAGPAVFGVLLSWRQAASTEALNPMAATAAAAYSDVFLLLAALTFAAVVPALRLRARAAPDRHTASTGAT</sequence>
<dbReference type="InterPro" id="IPR011701">
    <property type="entry name" value="MFS"/>
</dbReference>
<feature type="transmembrane region" description="Helical" evidence="7">
    <location>
        <begin position="387"/>
        <end position="413"/>
    </location>
</feature>
<evidence type="ECO:0000259" key="8">
    <source>
        <dbReference type="PROSITE" id="PS50850"/>
    </source>
</evidence>
<dbReference type="PANTHER" id="PTHR42718">
    <property type="entry name" value="MAJOR FACILITATOR SUPERFAMILY MULTIDRUG TRANSPORTER MFSC"/>
    <property type="match status" value="1"/>
</dbReference>
<dbReference type="PRINTS" id="PR01036">
    <property type="entry name" value="TCRTETB"/>
</dbReference>
<dbReference type="GO" id="GO:0022857">
    <property type="term" value="F:transmembrane transporter activity"/>
    <property type="evidence" value="ECO:0007669"/>
    <property type="project" value="InterPro"/>
</dbReference>
<dbReference type="Pfam" id="PF07690">
    <property type="entry name" value="MFS_1"/>
    <property type="match status" value="1"/>
</dbReference>
<feature type="transmembrane region" description="Helical" evidence="7">
    <location>
        <begin position="329"/>
        <end position="349"/>
    </location>
</feature>
<evidence type="ECO:0000313" key="9">
    <source>
        <dbReference type="EMBL" id="HIZ36915.1"/>
    </source>
</evidence>
<feature type="transmembrane region" description="Helical" evidence="7">
    <location>
        <begin position="302"/>
        <end position="322"/>
    </location>
</feature>
<feature type="transmembrane region" description="Helical" evidence="7">
    <location>
        <begin position="264"/>
        <end position="290"/>
    </location>
</feature>
<keyword evidence="6 7" id="KW-0472">Membrane</keyword>
<accession>A0A9D2EGG6</accession>
<comment type="caution">
    <text evidence="9">The sequence shown here is derived from an EMBL/GenBank/DDBJ whole genome shotgun (WGS) entry which is preliminary data.</text>
</comment>
<evidence type="ECO:0000256" key="2">
    <source>
        <dbReference type="ARBA" id="ARBA00022448"/>
    </source>
</evidence>
<dbReference type="PANTHER" id="PTHR42718:SF46">
    <property type="entry name" value="BLR6921 PROTEIN"/>
    <property type="match status" value="1"/>
</dbReference>